<dbReference type="InterPro" id="IPR003594">
    <property type="entry name" value="HATPase_dom"/>
</dbReference>
<evidence type="ECO:0000256" key="3">
    <source>
        <dbReference type="ARBA" id="ARBA00022679"/>
    </source>
</evidence>
<dbReference type="SMART" id="SM00091">
    <property type="entry name" value="PAS"/>
    <property type="match status" value="1"/>
</dbReference>
<dbReference type="InterPro" id="IPR036097">
    <property type="entry name" value="HisK_dim/P_sf"/>
</dbReference>
<feature type="domain" description="PAS" evidence="14">
    <location>
        <begin position="36"/>
        <end position="106"/>
    </location>
</feature>
<dbReference type="CDD" id="cd00130">
    <property type="entry name" value="PAS"/>
    <property type="match status" value="1"/>
</dbReference>
<dbReference type="GO" id="GO:0006355">
    <property type="term" value="P:regulation of DNA-templated transcription"/>
    <property type="evidence" value="ECO:0007669"/>
    <property type="project" value="InterPro"/>
</dbReference>
<dbReference type="SUPFAM" id="SSF47384">
    <property type="entry name" value="Homodimeric domain of signal transducing histidine kinase"/>
    <property type="match status" value="1"/>
</dbReference>
<dbReference type="InterPro" id="IPR000014">
    <property type="entry name" value="PAS"/>
</dbReference>
<dbReference type="Pfam" id="PF00072">
    <property type="entry name" value="Response_reg"/>
    <property type="match status" value="1"/>
</dbReference>
<evidence type="ECO:0000256" key="5">
    <source>
        <dbReference type="ARBA" id="ARBA00022741"/>
    </source>
</evidence>
<reference evidence="16" key="1">
    <citation type="submission" date="2018-06" db="EMBL/GenBank/DDBJ databases">
        <authorList>
            <person name="Zhirakovskaya E."/>
        </authorList>
    </citation>
    <scope>NUCLEOTIDE SEQUENCE</scope>
</reference>
<evidence type="ECO:0000259" key="14">
    <source>
        <dbReference type="PROSITE" id="PS50112"/>
    </source>
</evidence>
<gene>
    <name evidence="16" type="ORF">MNBD_PLANCTO02-665</name>
</gene>
<dbReference type="SMART" id="SM00388">
    <property type="entry name" value="HisKA"/>
    <property type="match status" value="1"/>
</dbReference>
<evidence type="ECO:0000256" key="11">
    <source>
        <dbReference type="SAM" id="MobiDB-lite"/>
    </source>
</evidence>
<dbReference type="Gene3D" id="1.10.287.130">
    <property type="match status" value="1"/>
</dbReference>
<keyword evidence="10" id="KW-0472">Membrane</keyword>
<keyword evidence="2" id="KW-0597">Phosphoprotein</keyword>
<feature type="compositionally biased region" description="Polar residues" evidence="11">
    <location>
        <begin position="1"/>
        <end position="17"/>
    </location>
</feature>
<dbReference type="GO" id="GO:0005524">
    <property type="term" value="F:ATP binding"/>
    <property type="evidence" value="ECO:0007669"/>
    <property type="project" value="UniProtKB-KW"/>
</dbReference>
<proteinExistence type="predicted"/>
<dbReference type="Gene3D" id="3.30.565.10">
    <property type="entry name" value="Histidine kinase-like ATPase, C-terminal domain"/>
    <property type="match status" value="1"/>
</dbReference>
<dbReference type="FunFam" id="1.10.287.130:FF:000004">
    <property type="entry name" value="Ethylene receptor 1"/>
    <property type="match status" value="1"/>
</dbReference>
<dbReference type="EMBL" id="UOGL01000359">
    <property type="protein sequence ID" value="VAX39716.1"/>
    <property type="molecule type" value="Genomic_DNA"/>
</dbReference>
<keyword evidence="6" id="KW-0418">Kinase</keyword>
<dbReference type="GO" id="GO:0016020">
    <property type="term" value="C:membrane"/>
    <property type="evidence" value="ECO:0007669"/>
    <property type="project" value="UniProtKB-SubCell"/>
</dbReference>
<feature type="region of interest" description="Disordered" evidence="11">
    <location>
        <begin position="1"/>
        <end position="23"/>
    </location>
</feature>
<dbReference type="CDD" id="cd16922">
    <property type="entry name" value="HATPase_EvgS-ArcB-TorS-like"/>
    <property type="match status" value="1"/>
</dbReference>
<dbReference type="PROSITE" id="PS50110">
    <property type="entry name" value="RESPONSE_REGULATORY"/>
    <property type="match status" value="1"/>
</dbReference>
<evidence type="ECO:0000256" key="10">
    <source>
        <dbReference type="ARBA" id="ARBA00023136"/>
    </source>
</evidence>
<keyword evidence="3" id="KW-0808">Transferase</keyword>
<dbReference type="InterPro" id="IPR036890">
    <property type="entry name" value="HATPase_C_sf"/>
</dbReference>
<dbReference type="PROSITE" id="PS50113">
    <property type="entry name" value="PAC"/>
    <property type="match status" value="1"/>
</dbReference>
<dbReference type="SMART" id="SM00448">
    <property type="entry name" value="REC"/>
    <property type="match status" value="1"/>
</dbReference>
<dbReference type="SMART" id="SM00387">
    <property type="entry name" value="HATPase_c"/>
    <property type="match status" value="1"/>
</dbReference>
<dbReference type="InterPro" id="IPR013767">
    <property type="entry name" value="PAS_fold"/>
</dbReference>
<feature type="domain" description="Response regulatory" evidence="13">
    <location>
        <begin position="466"/>
        <end position="587"/>
    </location>
</feature>
<dbReference type="PROSITE" id="PS50112">
    <property type="entry name" value="PAS"/>
    <property type="match status" value="1"/>
</dbReference>
<dbReference type="InterPro" id="IPR005467">
    <property type="entry name" value="His_kinase_dom"/>
</dbReference>
<dbReference type="PANTHER" id="PTHR45339">
    <property type="entry name" value="HYBRID SIGNAL TRANSDUCTION HISTIDINE KINASE J"/>
    <property type="match status" value="1"/>
</dbReference>
<dbReference type="CDD" id="cd00082">
    <property type="entry name" value="HisKA"/>
    <property type="match status" value="1"/>
</dbReference>
<dbReference type="SUPFAM" id="SSF55785">
    <property type="entry name" value="PYP-like sensor domain (PAS domain)"/>
    <property type="match status" value="1"/>
</dbReference>
<evidence type="ECO:0000256" key="9">
    <source>
        <dbReference type="ARBA" id="ARBA00023012"/>
    </source>
</evidence>
<sequence>MTFATESIVEQSPHNGCSSSLEKNINSSSWENSSWEESQVLAVFESSVDVIITISPFGKILACNPATSKLFGYEQEELLNQKINQLMPPKQKMEHDSYLEKYATTGIRNVVGQRQEVMGQKKDGTLFPIELSVSEAVVNGKKLFTGIIRDITRRKHREEEMQSFARNLELSQALMEEQASSLAHISEELQIARIEAEEASRTKSEFLANMSHEIRTPMTAILGYTDILLDELVEDPYLHESASIVKRNGENLLDLINDILDLSKIESGQLTVEYLSFSPAEIVNQVVTLLKNRAENKQIGLYVDMIEPIPDKIVSDPTRLRQILVNLVGNAIKFTEKGEVRVTMMLDPGASESVCFSVTDTGIGIASDKTEEIFSPFKQSDNSTTRKHGGTGLGLAISKKLVATLEGEIKLESELKKGSTFSVSLPLCPKNKIAEPPQQVEPPQQFVSNSTPSTDPPKQKTVTNGQILLVEDCEDNRRLIQLFLEKIGVKVTTATNGQEAMEIILSRENNETCPRFDLVFMDMQMPILDGYNATRQLREKGFTGTIIALTAHAMTGDRQKCLAAGCNDFLTKPVSKEQLEKMVNKHLEYQPVEV</sequence>
<dbReference type="Gene3D" id="3.40.50.2300">
    <property type="match status" value="1"/>
</dbReference>
<evidence type="ECO:0000313" key="16">
    <source>
        <dbReference type="EMBL" id="VAX39716.1"/>
    </source>
</evidence>
<evidence type="ECO:0000256" key="4">
    <source>
        <dbReference type="ARBA" id="ARBA00022692"/>
    </source>
</evidence>
<dbReference type="InterPro" id="IPR011006">
    <property type="entry name" value="CheY-like_superfamily"/>
</dbReference>
<evidence type="ECO:0000256" key="2">
    <source>
        <dbReference type="ARBA" id="ARBA00022553"/>
    </source>
</evidence>
<dbReference type="InterPro" id="IPR035965">
    <property type="entry name" value="PAS-like_dom_sf"/>
</dbReference>
<keyword evidence="5" id="KW-0547">Nucleotide-binding</keyword>
<dbReference type="GO" id="GO:0000155">
    <property type="term" value="F:phosphorelay sensor kinase activity"/>
    <property type="evidence" value="ECO:0007669"/>
    <property type="project" value="InterPro"/>
</dbReference>
<dbReference type="PANTHER" id="PTHR45339:SF1">
    <property type="entry name" value="HYBRID SIGNAL TRANSDUCTION HISTIDINE KINASE J"/>
    <property type="match status" value="1"/>
</dbReference>
<name>A0A3B1DA50_9ZZZZ</name>
<dbReference type="FunFam" id="3.30.450.20:FF:000060">
    <property type="entry name" value="Sensor protein FixL"/>
    <property type="match status" value="1"/>
</dbReference>
<evidence type="ECO:0000259" key="13">
    <source>
        <dbReference type="PROSITE" id="PS50110"/>
    </source>
</evidence>
<dbReference type="InterPro" id="IPR000700">
    <property type="entry name" value="PAS-assoc_C"/>
</dbReference>
<feature type="domain" description="PAC" evidence="15">
    <location>
        <begin position="113"/>
        <end position="163"/>
    </location>
</feature>
<feature type="region of interest" description="Disordered" evidence="11">
    <location>
        <begin position="432"/>
        <end position="461"/>
    </location>
</feature>
<dbReference type="NCBIfam" id="TIGR00229">
    <property type="entry name" value="sensory_box"/>
    <property type="match status" value="1"/>
</dbReference>
<evidence type="ECO:0000259" key="12">
    <source>
        <dbReference type="PROSITE" id="PS50109"/>
    </source>
</evidence>
<dbReference type="InterPro" id="IPR001789">
    <property type="entry name" value="Sig_transdc_resp-reg_receiver"/>
</dbReference>
<feature type="domain" description="Histidine kinase" evidence="12">
    <location>
        <begin position="209"/>
        <end position="429"/>
    </location>
</feature>
<dbReference type="Pfam" id="PF00989">
    <property type="entry name" value="PAS"/>
    <property type="match status" value="1"/>
</dbReference>
<comment type="subcellular location">
    <subcellularLocation>
        <location evidence="1">Membrane</location>
    </subcellularLocation>
</comment>
<organism evidence="16">
    <name type="scientific">hydrothermal vent metagenome</name>
    <dbReference type="NCBI Taxonomy" id="652676"/>
    <lineage>
        <taxon>unclassified sequences</taxon>
        <taxon>metagenomes</taxon>
        <taxon>ecological metagenomes</taxon>
    </lineage>
</organism>
<dbReference type="InterPro" id="IPR003661">
    <property type="entry name" value="HisK_dim/P_dom"/>
</dbReference>
<protein>
    <submittedName>
        <fullName evidence="16">Uncharacterized protein</fullName>
    </submittedName>
</protein>
<evidence type="ECO:0000256" key="8">
    <source>
        <dbReference type="ARBA" id="ARBA00022989"/>
    </source>
</evidence>
<dbReference type="SUPFAM" id="SSF52172">
    <property type="entry name" value="CheY-like"/>
    <property type="match status" value="1"/>
</dbReference>
<dbReference type="PRINTS" id="PR00344">
    <property type="entry name" value="BCTRLSENSOR"/>
</dbReference>
<accession>A0A3B1DA50</accession>
<evidence type="ECO:0000256" key="1">
    <source>
        <dbReference type="ARBA" id="ARBA00004370"/>
    </source>
</evidence>
<dbReference type="Gene3D" id="3.30.450.20">
    <property type="entry name" value="PAS domain"/>
    <property type="match status" value="1"/>
</dbReference>
<evidence type="ECO:0000256" key="7">
    <source>
        <dbReference type="ARBA" id="ARBA00022840"/>
    </source>
</evidence>
<dbReference type="InterPro" id="IPR004358">
    <property type="entry name" value="Sig_transdc_His_kin-like_C"/>
</dbReference>
<keyword evidence="7" id="KW-0067">ATP-binding</keyword>
<keyword evidence="8" id="KW-1133">Transmembrane helix</keyword>
<evidence type="ECO:0000256" key="6">
    <source>
        <dbReference type="ARBA" id="ARBA00022777"/>
    </source>
</evidence>
<dbReference type="CDD" id="cd17546">
    <property type="entry name" value="REC_hyHK_CKI1_RcsC-like"/>
    <property type="match status" value="1"/>
</dbReference>
<dbReference type="SUPFAM" id="SSF55874">
    <property type="entry name" value="ATPase domain of HSP90 chaperone/DNA topoisomerase II/histidine kinase"/>
    <property type="match status" value="1"/>
</dbReference>
<keyword evidence="9" id="KW-0902">Two-component regulatory system</keyword>
<evidence type="ECO:0000259" key="15">
    <source>
        <dbReference type="PROSITE" id="PS50113"/>
    </source>
</evidence>
<dbReference type="FunFam" id="3.30.565.10:FF:000078">
    <property type="entry name" value="Two-component sensor histidine kinase"/>
    <property type="match status" value="1"/>
</dbReference>
<keyword evidence="4" id="KW-0812">Transmembrane</keyword>
<dbReference type="Pfam" id="PF02518">
    <property type="entry name" value="HATPase_c"/>
    <property type="match status" value="1"/>
</dbReference>
<dbReference type="AlphaFoldDB" id="A0A3B1DA50"/>
<feature type="compositionally biased region" description="Low complexity" evidence="11">
    <location>
        <begin position="435"/>
        <end position="445"/>
    </location>
</feature>
<dbReference type="Pfam" id="PF00512">
    <property type="entry name" value="HisKA"/>
    <property type="match status" value="1"/>
</dbReference>
<dbReference type="PROSITE" id="PS50109">
    <property type="entry name" value="HIS_KIN"/>
    <property type="match status" value="1"/>
</dbReference>